<evidence type="ECO:0000313" key="3">
    <source>
        <dbReference type="Proteomes" id="UP000199572"/>
    </source>
</evidence>
<dbReference type="RefSeq" id="WP_090885696.1">
    <property type="nucleotide sequence ID" value="NZ_FOGG01000018.1"/>
</dbReference>
<gene>
    <name evidence="2" type="ORF">SAMN04488023_11866</name>
</gene>
<sequence>MKLKLLLTIAGLMATFGAFSQERSVFRSGYLRLGINQLGKALDNNLSPKGNIFNNRYGAGTGYVLEFGHIYYFKSKKKETQLNYGLDWTILSLNYNKMDEWGAYAKSSQAGKAEIEGESIAAAISSKLGPTLSIIPFKNSLSIYVFR</sequence>
<reference evidence="2 3" key="1">
    <citation type="submission" date="2016-10" db="EMBL/GenBank/DDBJ databases">
        <authorList>
            <person name="de Groot N.N."/>
        </authorList>
    </citation>
    <scope>NUCLEOTIDE SEQUENCE [LARGE SCALE GENOMIC DNA]</scope>
    <source>
        <strain evidence="2 3">DSM 18610</strain>
    </source>
</reference>
<keyword evidence="3" id="KW-1185">Reference proteome</keyword>
<name>A0A1H9SKD5_9SPHI</name>
<dbReference type="Proteomes" id="UP000199572">
    <property type="component" value="Unassembled WGS sequence"/>
</dbReference>
<dbReference type="OrthoDB" id="1072274at2"/>
<feature type="chain" id="PRO_5011565764" description="Outer membrane protein beta-barrel domain-containing protein" evidence="1">
    <location>
        <begin position="21"/>
        <end position="147"/>
    </location>
</feature>
<evidence type="ECO:0000313" key="2">
    <source>
        <dbReference type="EMBL" id="SER85358.1"/>
    </source>
</evidence>
<proteinExistence type="predicted"/>
<feature type="signal peptide" evidence="1">
    <location>
        <begin position="1"/>
        <end position="20"/>
    </location>
</feature>
<evidence type="ECO:0008006" key="4">
    <source>
        <dbReference type="Google" id="ProtNLM"/>
    </source>
</evidence>
<dbReference type="AlphaFoldDB" id="A0A1H9SKD5"/>
<protein>
    <recommendedName>
        <fullName evidence="4">Outer membrane protein beta-barrel domain-containing protein</fullName>
    </recommendedName>
</protein>
<organism evidence="2 3">
    <name type="scientific">Pedobacter rhizosphaerae</name>
    <dbReference type="NCBI Taxonomy" id="390241"/>
    <lineage>
        <taxon>Bacteria</taxon>
        <taxon>Pseudomonadati</taxon>
        <taxon>Bacteroidota</taxon>
        <taxon>Sphingobacteriia</taxon>
        <taxon>Sphingobacteriales</taxon>
        <taxon>Sphingobacteriaceae</taxon>
        <taxon>Pedobacter</taxon>
    </lineage>
</organism>
<keyword evidence="1" id="KW-0732">Signal</keyword>
<evidence type="ECO:0000256" key="1">
    <source>
        <dbReference type="SAM" id="SignalP"/>
    </source>
</evidence>
<dbReference type="EMBL" id="FOGG01000018">
    <property type="protein sequence ID" value="SER85358.1"/>
    <property type="molecule type" value="Genomic_DNA"/>
</dbReference>
<accession>A0A1H9SKD5</accession>